<reference evidence="3" key="1">
    <citation type="submission" date="2017-02" db="UniProtKB">
        <authorList>
            <consortium name="WormBaseParasite"/>
        </authorList>
    </citation>
    <scope>IDENTIFICATION</scope>
</reference>
<dbReference type="AlphaFoldDB" id="A0A0N4XZQ9"/>
<keyword evidence="2" id="KW-1185">Reference proteome</keyword>
<protein>
    <submittedName>
        <fullName evidence="3">Recombinase</fullName>
    </submittedName>
</protein>
<evidence type="ECO:0000313" key="2">
    <source>
        <dbReference type="Proteomes" id="UP000271162"/>
    </source>
</evidence>
<dbReference type="WBParaSite" id="NBR_0000868701-mRNA-1">
    <property type="protein sequence ID" value="NBR_0000868701-mRNA-1"/>
    <property type="gene ID" value="NBR_0000868701"/>
</dbReference>
<evidence type="ECO:0000313" key="1">
    <source>
        <dbReference type="EMBL" id="VDL72277.1"/>
    </source>
</evidence>
<dbReference type="Proteomes" id="UP000271162">
    <property type="component" value="Unassembled WGS sequence"/>
</dbReference>
<dbReference type="EMBL" id="UYSL01020037">
    <property type="protein sequence ID" value="VDL72277.1"/>
    <property type="molecule type" value="Genomic_DNA"/>
</dbReference>
<gene>
    <name evidence="1" type="ORF">NBR_LOCUS8688</name>
</gene>
<accession>A0A0N4XZQ9</accession>
<reference evidence="1 2" key="2">
    <citation type="submission" date="2018-11" db="EMBL/GenBank/DDBJ databases">
        <authorList>
            <consortium name="Pathogen Informatics"/>
        </authorList>
    </citation>
    <scope>NUCLEOTIDE SEQUENCE [LARGE SCALE GENOMIC DNA]</scope>
</reference>
<organism evidence="3">
    <name type="scientific">Nippostrongylus brasiliensis</name>
    <name type="common">Rat hookworm</name>
    <dbReference type="NCBI Taxonomy" id="27835"/>
    <lineage>
        <taxon>Eukaryota</taxon>
        <taxon>Metazoa</taxon>
        <taxon>Ecdysozoa</taxon>
        <taxon>Nematoda</taxon>
        <taxon>Chromadorea</taxon>
        <taxon>Rhabditida</taxon>
        <taxon>Rhabditina</taxon>
        <taxon>Rhabditomorpha</taxon>
        <taxon>Strongyloidea</taxon>
        <taxon>Heligmosomidae</taxon>
        <taxon>Nippostrongylus</taxon>
    </lineage>
</organism>
<proteinExistence type="predicted"/>
<sequence length="109" mass="12429">MYLICGNSDLRAELVQKLGLSDDQQRNRVFSSFTVLPTVGSVTVAVNDLTDGNLRFVIRYFLANAEKNLKFSVIKRQWSDSDIDQLDEAIRAEFRRACEENQRASQKIA</sequence>
<dbReference type="STRING" id="27835.A0A0N4XZQ9"/>
<name>A0A0N4XZQ9_NIPBR</name>
<evidence type="ECO:0000313" key="3">
    <source>
        <dbReference type="WBParaSite" id="NBR_0000868701-mRNA-1"/>
    </source>
</evidence>